<feature type="signal peptide" evidence="5">
    <location>
        <begin position="1"/>
        <end position="16"/>
    </location>
</feature>
<evidence type="ECO:0000256" key="5">
    <source>
        <dbReference type="SAM" id="SignalP"/>
    </source>
</evidence>
<dbReference type="GO" id="GO:0006508">
    <property type="term" value="P:proteolysis"/>
    <property type="evidence" value="ECO:0007669"/>
    <property type="project" value="UniProtKB-KW"/>
</dbReference>
<keyword evidence="3" id="KW-0720">Serine protease</keyword>
<gene>
    <name evidence="7" type="ORF">PPYR_09390</name>
</gene>
<dbReference type="AlphaFoldDB" id="A0A5N4AM50"/>
<reference evidence="7 8" key="1">
    <citation type="journal article" date="2018" name="Elife">
        <title>Firefly genomes illuminate parallel origins of bioluminescence in beetles.</title>
        <authorList>
            <person name="Fallon T.R."/>
            <person name="Lower S.E."/>
            <person name="Chang C.H."/>
            <person name="Bessho-Uehara M."/>
            <person name="Martin G.J."/>
            <person name="Bewick A.J."/>
            <person name="Behringer M."/>
            <person name="Debat H.J."/>
            <person name="Wong I."/>
            <person name="Day J.C."/>
            <person name="Suvorov A."/>
            <person name="Silva C.J."/>
            <person name="Stanger-Hall K.F."/>
            <person name="Hall D.W."/>
            <person name="Schmitz R.J."/>
            <person name="Nelson D.R."/>
            <person name="Lewis S.M."/>
            <person name="Shigenobu S."/>
            <person name="Bybee S.M."/>
            <person name="Larracuente A.M."/>
            <person name="Oba Y."/>
            <person name="Weng J.K."/>
        </authorList>
    </citation>
    <scope>NUCLEOTIDE SEQUENCE [LARGE SCALE GENOMIC DNA]</scope>
    <source>
        <strain evidence="7">1611_PpyrPB1</strain>
        <tissue evidence="7">Whole body</tissue>
    </source>
</reference>
<evidence type="ECO:0000256" key="4">
    <source>
        <dbReference type="ARBA" id="ARBA00023157"/>
    </source>
</evidence>
<dbReference type="GO" id="GO:0004252">
    <property type="term" value="F:serine-type endopeptidase activity"/>
    <property type="evidence" value="ECO:0007669"/>
    <property type="project" value="InterPro"/>
</dbReference>
<dbReference type="InterPro" id="IPR009003">
    <property type="entry name" value="Peptidase_S1_PA"/>
</dbReference>
<dbReference type="InterPro" id="IPR050430">
    <property type="entry name" value="Peptidase_S1"/>
</dbReference>
<name>A0A5N4AM50_PHOPY</name>
<dbReference type="InterPro" id="IPR001254">
    <property type="entry name" value="Trypsin_dom"/>
</dbReference>
<dbReference type="PANTHER" id="PTHR24276">
    <property type="entry name" value="POLYSERASE-RELATED"/>
    <property type="match status" value="1"/>
</dbReference>
<feature type="domain" description="Peptidase S1" evidence="6">
    <location>
        <begin position="29"/>
        <end position="96"/>
    </location>
</feature>
<accession>A0A5N4AM50</accession>
<evidence type="ECO:0000313" key="8">
    <source>
        <dbReference type="Proteomes" id="UP000327044"/>
    </source>
</evidence>
<sequence length="101" mass="10738">MFRLLFLLTVVTFASGARLYAPPRLDGKIVGGKPVKIEEYPYQVSLQYYGSHICGGSIIGPNKVLTAAHCTSGSSASSLSFRHSSTYRGSEGVVIKVASIA</sequence>
<keyword evidence="1" id="KW-0645">Protease</keyword>
<evidence type="ECO:0000259" key="6">
    <source>
        <dbReference type="Pfam" id="PF00089"/>
    </source>
</evidence>
<dbReference type="EMBL" id="VVIM01000006">
    <property type="protein sequence ID" value="KAB0798397.1"/>
    <property type="molecule type" value="Genomic_DNA"/>
</dbReference>
<organism evidence="7 8">
    <name type="scientific">Photinus pyralis</name>
    <name type="common">Common eastern firefly</name>
    <name type="synonym">Lampyris pyralis</name>
    <dbReference type="NCBI Taxonomy" id="7054"/>
    <lineage>
        <taxon>Eukaryota</taxon>
        <taxon>Metazoa</taxon>
        <taxon>Ecdysozoa</taxon>
        <taxon>Arthropoda</taxon>
        <taxon>Hexapoda</taxon>
        <taxon>Insecta</taxon>
        <taxon>Pterygota</taxon>
        <taxon>Neoptera</taxon>
        <taxon>Endopterygota</taxon>
        <taxon>Coleoptera</taxon>
        <taxon>Polyphaga</taxon>
        <taxon>Elateriformia</taxon>
        <taxon>Elateroidea</taxon>
        <taxon>Lampyridae</taxon>
        <taxon>Lampyrinae</taxon>
        <taxon>Photinus</taxon>
    </lineage>
</organism>
<proteinExistence type="predicted"/>
<feature type="chain" id="PRO_5024389986" description="Peptidase S1 domain-containing protein" evidence="5">
    <location>
        <begin position="17"/>
        <end position="101"/>
    </location>
</feature>
<comment type="caution">
    <text evidence="7">The sequence shown here is derived from an EMBL/GenBank/DDBJ whole genome shotgun (WGS) entry which is preliminary data.</text>
</comment>
<keyword evidence="5" id="KW-0732">Signal</keyword>
<keyword evidence="4" id="KW-1015">Disulfide bond</keyword>
<dbReference type="PANTHER" id="PTHR24276:SF91">
    <property type="entry name" value="AT26814P-RELATED"/>
    <property type="match status" value="1"/>
</dbReference>
<dbReference type="Proteomes" id="UP000327044">
    <property type="component" value="Unassembled WGS sequence"/>
</dbReference>
<evidence type="ECO:0000256" key="2">
    <source>
        <dbReference type="ARBA" id="ARBA00022801"/>
    </source>
</evidence>
<dbReference type="Gene3D" id="2.40.10.10">
    <property type="entry name" value="Trypsin-like serine proteases"/>
    <property type="match status" value="2"/>
</dbReference>
<protein>
    <recommendedName>
        <fullName evidence="6">Peptidase S1 domain-containing protein</fullName>
    </recommendedName>
</protein>
<keyword evidence="2" id="KW-0378">Hydrolase</keyword>
<dbReference type="InParanoid" id="A0A5N4AM50"/>
<evidence type="ECO:0000256" key="1">
    <source>
        <dbReference type="ARBA" id="ARBA00022670"/>
    </source>
</evidence>
<evidence type="ECO:0000313" key="7">
    <source>
        <dbReference type="EMBL" id="KAB0798397.1"/>
    </source>
</evidence>
<dbReference type="PROSITE" id="PS00134">
    <property type="entry name" value="TRYPSIN_HIS"/>
    <property type="match status" value="1"/>
</dbReference>
<dbReference type="InterPro" id="IPR043504">
    <property type="entry name" value="Peptidase_S1_PA_chymotrypsin"/>
</dbReference>
<dbReference type="Pfam" id="PF00089">
    <property type="entry name" value="Trypsin"/>
    <property type="match status" value="1"/>
</dbReference>
<keyword evidence="8" id="KW-1185">Reference proteome</keyword>
<dbReference type="OrthoDB" id="531708at2759"/>
<dbReference type="InterPro" id="IPR018114">
    <property type="entry name" value="TRYPSIN_HIS"/>
</dbReference>
<evidence type="ECO:0000256" key="3">
    <source>
        <dbReference type="ARBA" id="ARBA00022825"/>
    </source>
</evidence>
<dbReference type="SUPFAM" id="SSF50494">
    <property type="entry name" value="Trypsin-like serine proteases"/>
    <property type="match status" value="1"/>
</dbReference>